<evidence type="ECO:0000256" key="1">
    <source>
        <dbReference type="ARBA" id="ARBA00009437"/>
    </source>
</evidence>
<proteinExistence type="inferred from homology"/>
<dbReference type="GO" id="GO:0032993">
    <property type="term" value="C:protein-DNA complex"/>
    <property type="evidence" value="ECO:0007669"/>
    <property type="project" value="TreeGrafter"/>
</dbReference>
<dbReference type="PRINTS" id="PR00039">
    <property type="entry name" value="HTHLYSR"/>
</dbReference>
<dbReference type="EMBL" id="JAABOQ010000002">
    <property type="protein sequence ID" value="NER16744.1"/>
    <property type="molecule type" value="Genomic_DNA"/>
</dbReference>
<dbReference type="PANTHER" id="PTHR30346:SF0">
    <property type="entry name" value="HCA OPERON TRANSCRIPTIONAL ACTIVATOR HCAR"/>
    <property type="match status" value="1"/>
</dbReference>
<dbReference type="SUPFAM" id="SSF46785">
    <property type="entry name" value="Winged helix' DNA-binding domain"/>
    <property type="match status" value="1"/>
</dbReference>
<organism evidence="6 7">
    <name type="scientific">Spongiivirga citrea</name>
    <dbReference type="NCBI Taxonomy" id="1481457"/>
    <lineage>
        <taxon>Bacteria</taxon>
        <taxon>Pseudomonadati</taxon>
        <taxon>Bacteroidota</taxon>
        <taxon>Flavobacteriia</taxon>
        <taxon>Flavobacteriales</taxon>
        <taxon>Flavobacteriaceae</taxon>
        <taxon>Spongiivirga</taxon>
    </lineage>
</organism>
<evidence type="ECO:0000313" key="6">
    <source>
        <dbReference type="EMBL" id="NER16744.1"/>
    </source>
</evidence>
<keyword evidence="4" id="KW-0804">Transcription</keyword>
<keyword evidence="3" id="KW-0238">DNA-binding</keyword>
<protein>
    <submittedName>
        <fullName evidence="6">LysR family transcriptional regulator</fullName>
    </submittedName>
</protein>
<name>A0A6M0CL63_9FLAO</name>
<sequence length="294" mass="34373">MHLSNQLELRHLRYFLMVAEELHFRNAAEKLYISQPGLSRQIKQLEEELGIHLFERHNRKVVLTPTGHYLRDQVRTIFKDLEFVVNHAQLLEKGIEGHLRLGFIGSAMQNVIPDFLLKIRKEYPNIQYDLKEMDNQEQINQLLSQDIDIGFVRLDQVPIGLRMKPVFEDTFSLVLPKDHVINENNFKNLSQLKEEPFVLFDASYSGSYYKKVMQIFEDSGFQPKVAHNTVHATTIYRLVERNFGLSIVPSTLQIGYDMDIKFIPLTKIKHRTTLQMIWNKNNNNPVLKTTIGLI</sequence>
<dbReference type="Pfam" id="PF00126">
    <property type="entry name" value="HTH_1"/>
    <property type="match status" value="1"/>
</dbReference>
<dbReference type="Proteomes" id="UP000474296">
    <property type="component" value="Unassembled WGS sequence"/>
</dbReference>
<feature type="domain" description="HTH lysR-type" evidence="5">
    <location>
        <begin position="7"/>
        <end position="64"/>
    </location>
</feature>
<evidence type="ECO:0000313" key="7">
    <source>
        <dbReference type="Proteomes" id="UP000474296"/>
    </source>
</evidence>
<dbReference type="InterPro" id="IPR036390">
    <property type="entry name" value="WH_DNA-bd_sf"/>
</dbReference>
<dbReference type="RefSeq" id="WP_164030202.1">
    <property type="nucleotide sequence ID" value="NZ_JAABOQ010000002.1"/>
</dbReference>
<dbReference type="Pfam" id="PF03466">
    <property type="entry name" value="LysR_substrate"/>
    <property type="match status" value="1"/>
</dbReference>
<dbReference type="InterPro" id="IPR000847">
    <property type="entry name" value="LysR_HTH_N"/>
</dbReference>
<accession>A0A6M0CL63</accession>
<dbReference type="AlphaFoldDB" id="A0A6M0CL63"/>
<dbReference type="FunFam" id="1.10.10.10:FF:000001">
    <property type="entry name" value="LysR family transcriptional regulator"/>
    <property type="match status" value="1"/>
</dbReference>
<dbReference type="Gene3D" id="1.10.10.10">
    <property type="entry name" value="Winged helix-like DNA-binding domain superfamily/Winged helix DNA-binding domain"/>
    <property type="match status" value="1"/>
</dbReference>
<keyword evidence="2" id="KW-0805">Transcription regulation</keyword>
<gene>
    <name evidence="6" type="ORF">GWK10_05950</name>
</gene>
<evidence type="ECO:0000256" key="4">
    <source>
        <dbReference type="ARBA" id="ARBA00023163"/>
    </source>
</evidence>
<dbReference type="PROSITE" id="PS50931">
    <property type="entry name" value="HTH_LYSR"/>
    <property type="match status" value="1"/>
</dbReference>
<dbReference type="GO" id="GO:0003700">
    <property type="term" value="F:DNA-binding transcription factor activity"/>
    <property type="evidence" value="ECO:0007669"/>
    <property type="project" value="InterPro"/>
</dbReference>
<comment type="similarity">
    <text evidence="1">Belongs to the LysR transcriptional regulatory family.</text>
</comment>
<evidence type="ECO:0000256" key="2">
    <source>
        <dbReference type="ARBA" id="ARBA00023015"/>
    </source>
</evidence>
<dbReference type="SUPFAM" id="SSF53850">
    <property type="entry name" value="Periplasmic binding protein-like II"/>
    <property type="match status" value="1"/>
</dbReference>
<keyword evidence="7" id="KW-1185">Reference proteome</keyword>
<dbReference type="InterPro" id="IPR005119">
    <property type="entry name" value="LysR_subst-bd"/>
</dbReference>
<dbReference type="InterPro" id="IPR036388">
    <property type="entry name" value="WH-like_DNA-bd_sf"/>
</dbReference>
<dbReference type="GO" id="GO:0003677">
    <property type="term" value="F:DNA binding"/>
    <property type="evidence" value="ECO:0007669"/>
    <property type="project" value="UniProtKB-KW"/>
</dbReference>
<reference evidence="6 7" key="1">
    <citation type="submission" date="2020-01" db="EMBL/GenBank/DDBJ databases">
        <title>Spongiivirga citrea KCTC 32990T.</title>
        <authorList>
            <person name="Wang G."/>
        </authorList>
    </citation>
    <scope>NUCLEOTIDE SEQUENCE [LARGE SCALE GENOMIC DNA]</scope>
    <source>
        <strain evidence="6 7">KCTC 32990</strain>
    </source>
</reference>
<dbReference type="Gene3D" id="3.40.190.10">
    <property type="entry name" value="Periplasmic binding protein-like II"/>
    <property type="match status" value="2"/>
</dbReference>
<evidence type="ECO:0000259" key="5">
    <source>
        <dbReference type="PROSITE" id="PS50931"/>
    </source>
</evidence>
<dbReference type="PANTHER" id="PTHR30346">
    <property type="entry name" value="TRANSCRIPTIONAL DUAL REGULATOR HCAR-RELATED"/>
    <property type="match status" value="1"/>
</dbReference>
<comment type="caution">
    <text evidence="6">The sequence shown here is derived from an EMBL/GenBank/DDBJ whole genome shotgun (WGS) entry which is preliminary data.</text>
</comment>
<evidence type="ECO:0000256" key="3">
    <source>
        <dbReference type="ARBA" id="ARBA00023125"/>
    </source>
</evidence>